<keyword evidence="4" id="KW-1185">Reference proteome</keyword>
<evidence type="ECO:0000313" key="3">
    <source>
        <dbReference type="EMBL" id="KAK0737880.1"/>
    </source>
</evidence>
<keyword evidence="1" id="KW-0677">Repeat</keyword>
<dbReference type="AlphaFoldDB" id="A0AA40BP88"/>
<dbReference type="InterPro" id="IPR027417">
    <property type="entry name" value="P-loop_NTPase"/>
</dbReference>
<dbReference type="InterPro" id="IPR056884">
    <property type="entry name" value="NPHP3-like_N"/>
</dbReference>
<reference evidence="3" key="1">
    <citation type="submission" date="2023-06" db="EMBL/GenBank/DDBJ databases">
        <title>Genome-scale phylogeny and comparative genomics of the fungal order Sordariales.</title>
        <authorList>
            <consortium name="Lawrence Berkeley National Laboratory"/>
            <person name="Hensen N."/>
            <person name="Bonometti L."/>
            <person name="Westerberg I."/>
            <person name="Brannstrom I.O."/>
            <person name="Guillou S."/>
            <person name="Cros-Aarteil S."/>
            <person name="Calhoun S."/>
            <person name="Haridas S."/>
            <person name="Kuo A."/>
            <person name="Mondo S."/>
            <person name="Pangilinan J."/>
            <person name="Riley R."/>
            <person name="LaButti K."/>
            <person name="Andreopoulos B."/>
            <person name="Lipzen A."/>
            <person name="Chen C."/>
            <person name="Yanf M."/>
            <person name="Daum C."/>
            <person name="Ng V."/>
            <person name="Clum A."/>
            <person name="Steindorff A."/>
            <person name="Ohm R."/>
            <person name="Martin F."/>
            <person name="Silar P."/>
            <person name="Natvig D."/>
            <person name="Lalanne C."/>
            <person name="Gautier V."/>
            <person name="Ament-velasquez S.L."/>
            <person name="Kruys A."/>
            <person name="Hutchinson M.I."/>
            <person name="Powell A.J."/>
            <person name="Barry K."/>
            <person name="Miller A.N."/>
            <person name="Grigoriev I.V."/>
            <person name="Debuchy R."/>
            <person name="Gladieux P."/>
            <person name="Thoren M.H."/>
            <person name="Johannesson H."/>
        </authorList>
    </citation>
    <scope>NUCLEOTIDE SEQUENCE</scope>
    <source>
        <strain evidence="3">SMH3187-1</strain>
    </source>
</reference>
<evidence type="ECO:0000259" key="2">
    <source>
        <dbReference type="PROSITE" id="PS50837"/>
    </source>
</evidence>
<dbReference type="Pfam" id="PF24883">
    <property type="entry name" value="NPHP3_N"/>
    <property type="match status" value="1"/>
</dbReference>
<accession>A0AA40BP88</accession>
<organism evidence="3 4">
    <name type="scientific">Schizothecium vesticola</name>
    <dbReference type="NCBI Taxonomy" id="314040"/>
    <lineage>
        <taxon>Eukaryota</taxon>
        <taxon>Fungi</taxon>
        <taxon>Dikarya</taxon>
        <taxon>Ascomycota</taxon>
        <taxon>Pezizomycotina</taxon>
        <taxon>Sordariomycetes</taxon>
        <taxon>Sordariomycetidae</taxon>
        <taxon>Sordariales</taxon>
        <taxon>Schizotheciaceae</taxon>
        <taxon>Schizothecium</taxon>
    </lineage>
</organism>
<dbReference type="PANTHER" id="PTHR10039:SF5">
    <property type="entry name" value="NACHT DOMAIN-CONTAINING PROTEIN"/>
    <property type="match status" value="1"/>
</dbReference>
<evidence type="ECO:0000313" key="4">
    <source>
        <dbReference type="Proteomes" id="UP001172155"/>
    </source>
</evidence>
<dbReference type="InterPro" id="IPR007111">
    <property type="entry name" value="NACHT_NTPase"/>
</dbReference>
<dbReference type="PANTHER" id="PTHR10039">
    <property type="entry name" value="AMELOGENIN"/>
    <property type="match status" value="1"/>
</dbReference>
<feature type="domain" description="NACHT" evidence="2">
    <location>
        <begin position="30"/>
        <end position="172"/>
    </location>
</feature>
<evidence type="ECO:0000256" key="1">
    <source>
        <dbReference type="ARBA" id="ARBA00022737"/>
    </source>
</evidence>
<dbReference type="EMBL" id="JAUKUD010000007">
    <property type="protein sequence ID" value="KAK0737880.1"/>
    <property type="molecule type" value="Genomic_DNA"/>
</dbReference>
<dbReference type="Gene3D" id="3.40.50.300">
    <property type="entry name" value="P-loop containing nucleotide triphosphate hydrolases"/>
    <property type="match status" value="1"/>
</dbReference>
<comment type="caution">
    <text evidence="3">The sequence shown here is derived from an EMBL/GenBank/DDBJ whole genome shotgun (WGS) entry which is preliminary data.</text>
</comment>
<protein>
    <recommendedName>
        <fullName evidence="2">NACHT domain-containing protein</fullName>
    </recommendedName>
</protein>
<name>A0AA40BP88_9PEZI</name>
<proteinExistence type="predicted"/>
<dbReference type="SUPFAM" id="SSF52540">
    <property type="entry name" value="P-loop containing nucleoside triphosphate hydrolases"/>
    <property type="match status" value="1"/>
</dbReference>
<dbReference type="Proteomes" id="UP001172155">
    <property type="component" value="Unassembled WGS sequence"/>
</dbReference>
<gene>
    <name evidence="3" type="ORF">B0T18DRAFT_432797</name>
</gene>
<sequence>MAREQALLASLNFDARPIRHESIPHAHKKTVFWVSGKAGSGKSTLMKFVANHPTTKQMLDRWSAPKDTAVVTHYFWGAGTLMQRSWLGLLQALLFDILSSVPSLIPIICRDRRAKLGDGFAPMRLGSGRLAHQVLLFIDGLDEFDGEHHELYESIKALSASPAIKLCISSRPWVVFENYFGQDEEAKLCINDLTRNDIREFANSQLQGHPRWRANAIDIVPGGSEDVLIEEIGLTNGDTIDEMQARLKALPNRLENLFKHMLESADPVYHRKMAGIFRLALDAGEPLNLLMFWYYEKEFEVVRYAIRWPVQPAKQGLGYRL</sequence>
<dbReference type="PROSITE" id="PS50837">
    <property type="entry name" value="NACHT"/>
    <property type="match status" value="1"/>
</dbReference>